<feature type="transmembrane region" description="Helical" evidence="1">
    <location>
        <begin position="79"/>
        <end position="99"/>
    </location>
</feature>
<evidence type="ECO:0000313" key="4">
    <source>
        <dbReference type="Proteomes" id="UP000177845"/>
    </source>
</evidence>
<keyword evidence="1" id="KW-0472">Membrane</keyword>
<dbReference type="AlphaFoldDB" id="A0A1F4XDP7"/>
<dbReference type="Proteomes" id="UP000177845">
    <property type="component" value="Unassembled WGS sequence"/>
</dbReference>
<feature type="transmembrane region" description="Helical" evidence="1">
    <location>
        <begin position="49"/>
        <end position="67"/>
    </location>
</feature>
<evidence type="ECO:0008006" key="5">
    <source>
        <dbReference type="Google" id="ProtNLM"/>
    </source>
</evidence>
<protein>
    <recommendedName>
        <fullName evidence="5">Lipoprotein</fullName>
    </recommendedName>
</protein>
<reference evidence="3 4" key="1">
    <citation type="journal article" date="2016" name="Nat. Commun.">
        <title>Thousands of microbial genomes shed light on interconnected biogeochemical processes in an aquifer system.</title>
        <authorList>
            <person name="Anantharaman K."/>
            <person name="Brown C.T."/>
            <person name="Hug L.A."/>
            <person name="Sharon I."/>
            <person name="Castelle C.J."/>
            <person name="Probst A.J."/>
            <person name="Thomas B.C."/>
            <person name="Singh A."/>
            <person name="Wilkins M.J."/>
            <person name="Karaoz U."/>
            <person name="Brodie E.L."/>
            <person name="Williams K.H."/>
            <person name="Hubbard S.S."/>
            <person name="Banfield J.F."/>
        </authorList>
    </citation>
    <scope>NUCLEOTIDE SEQUENCE [LARGE SCALE GENOMIC DNA]</scope>
</reference>
<feature type="signal peptide" evidence="2">
    <location>
        <begin position="1"/>
        <end position="21"/>
    </location>
</feature>
<dbReference type="EMBL" id="MEWJ01000035">
    <property type="protein sequence ID" value="OGC79796.1"/>
    <property type="molecule type" value="Genomic_DNA"/>
</dbReference>
<evidence type="ECO:0000256" key="1">
    <source>
        <dbReference type="SAM" id="Phobius"/>
    </source>
</evidence>
<accession>A0A1F4XDP7</accession>
<name>A0A1F4XDP7_UNCKA</name>
<keyword evidence="2" id="KW-0732">Signal</keyword>
<gene>
    <name evidence="3" type="ORF">A3K01_01715</name>
</gene>
<feature type="chain" id="PRO_5009515292" description="Lipoprotein" evidence="2">
    <location>
        <begin position="22"/>
        <end position="105"/>
    </location>
</feature>
<keyword evidence="1" id="KW-0812">Transmembrane</keyword>
<dbReference type="PROSITE" id="PS51257">
    <property type="entry name" value="PROKAR_LIPOPROTEIN"/>
    <property type="match status" value="1"/>
</dbReference>
<evidence type="ECO:0000256" key="2">
    <source>
        <dbReference type="SAM" id="SignalP"/>
    </source>
</evidence>
<sequence length="105" mass="11630">MKNKMFALFVLFVSLTLVLTACGTANPLKNTPLEETSKIYGFWNGMWDGWTVAFAFIGNLFGGNYGVYQVHNNGNWYDLGFLIGIGAFARGSSSVAAFVRRRGEF</sequence>
<keyword evidence="1" id="KW-1133">Transmembrane helix</keyword>
<proteinExistence type="predicted"/>
<evidence type="ECO:0000313" key="3">
    <source>
        <dbReference type="EMBL" id="OGC79796.1"/>
    </source>
</evidence>
<comment type="caution">
    <text evidence="3">The sequence shown here is derived from an EMBL/GenBank/DDBJ whole genome shotgun (WGS) entry which is preliminary data.</text>
</comment>
<organism evidence="3 4">
    <name type="scientific">candidate division WWE3 bacterium RIFOXYD1_FULL_43_17</name>
    <dbReference type="NCBI Taxonomy" id="1802652"/>
    <lineage>
        <taxon>Bacteria</taxon>
        <taxon>Katanobacteria</taxon>
    </lineage>
</organism>